<dbReference type="InterPro" id="IPR036291">
    <property type="entry name" value="NAD(P)-bd_dom_sf"/>
</dbReference>
<dbReference type="PANTHER" id="PTHR43157:SF31">
    <property type="entry name" value="PHOSPHATIDYLINOSITOL-GLYCAN BIOSYNTHESIS CLASS F PROTEIN"/>
    <property type="match status" value="1"/>
</dbReference>
<dbReference type="GO" id="GO:0016491">
    <property type="term" value="F:oxidoreductase activity"/>
    <property type="evidence" value="ECO:0007669"/>
    <property type="project" value="UniProtKB-KW"/>
</dbReference>
<dbReference type="VEuPathDB" id="FungiDB:BDEG_21890"/>
<evidence type="ECO:0000313" key="3">
    <source>
        <dbReference type="Proteomes" id="UP000077115"/>
    </source>
</evidence>
<organism evidence="2 3">
    <name type="scientific">Batrachochytrium dendrobatidis (strain JEL423)</name>
    <dbReference type="NCBI Taxonomy" id="403673"/>
    <lineage>
        <taxon>Eukaryota</taxon>
        <taxon>Fungi</taxon>
        <taxon>Fungi incertae sedis</taxon>
        <taxon>Chytridiomycota</taxon>
        <taxon>Chytridiomycota incertae sedis</taxon>
        <taxon>Chytridiomycetes</taxon>
        <taxon>Rhizophydiales</taxon>
        <taxon>Rhizophydiales incertae sedis</taxon>
        <taxon>Batrachochytrium</taxon>
    </lineage>
</organism>
<accession>A0A177WCV5</accession>
<sequence>MLAQKVLDSIPDLTGKTVVITGATMGLGFHSAGIFVSKGARVLVHGRTLKKATLACEALSVHTTDPLLLVPVHGDLSSLAQTRQLAQTIIKHAPKIDILMLNAGIAGVDYVRTEDGIESCMQINYLAQYYLFKKLEAKLKASKTRIVCVSSGSASASHRDGIPDTLKGWNDKEAFAPMLNYGDSKLANVLFTKYIADHYAKTGIVATVVDPGCVSTSLHAKATGAGIYSFFMRNCSWIFASPPEVGVLTQVLAAVSDAVLTGSAWRLVDARWDISELCSGDRAERLWKTSQDILAKKGFT</sequence>
<keyword evidence="1" id="KW-0560">Oxidoreductase</keyword>
<evidence type="ECO:0000256" key="1">
    <source>
        <dbReference type="ARBA" id="ARBA00023002"/>
    </source>
</evidence>
<gene>
    <name evidence="2" type="ORF">BDEG_21890</name>
</gene>
<dbReference type="Gene3D" id="3.40.50.720">
    <property type="entry name" value="NAD(P)-binding Rossmann-like Domain"/>
    <property type="match status" value="1"/>
</dbReference>
<dbReference type="SUPFAM" id="SSF51735">
    <property type="entry name" value="NAD(P)-binding Rossmann-fold domains"/>
    <property type="match status" value="1"/>
</dbReference>
<dbReference type="STRING" id="403673.A0A177WCV5"/>
<dbReference type="eggNOG" id="KOG1208">
    <property type="taxonomic scope" value="Eukaryota"/>
</dbReference>
<name>A0A177WCV5_BATDL</name>
<protein>
    <recommendedName>
        <fullName evidence="4">NAD(P)-binding protein</fullName>
    </recommendedName>
</protein>
<evidence type="ECO:0008006" key="4">
    <source>
        <dbReference type="Google" id="ProtNLM"/>
    </source>
</evidence>
<dbReference type="EMBL" id="DS022301">
    <property type="protein sequence ID" value="OAJ37919.1"/>
    <property type="molecule type" value="Genomic_DNA"/>
</dbReference>
<dbReference type="PANTHER" id="PTHR43157">
    <property type="entry name" value="PHOSPHATIDYLINOSITOL-GLYCAN BIOSYNTHESIS CLASS F PROTEIN-RELATED"/>
    <property type="match status" value="1"/>
</dbReference>
<evidence type="ECO:0000313" key="2">
    <source>
        <dbReference type="EMBL" id="OAJ37919.1"/>
    </source>
</evidence>
<reference evidence="2 3" key="2">
    <citation type="submission" date="2016-05" db="EMBL/GenBank/DDBJ databases">
        <title>Lineage-specific infection strategies underlie the spectrum of fungal disease in amphibians.</title>
        <authorList>
            <person name="Cuomo C.A."/>
            <person name="Farrer R.A."/>
            <person name="James T."/>
            <person name="Longcore J."/>
            <person name="Birren B."/>
        </authorList>
    </citation>
    <scope>NUCLEOTIDE SEQUENCE [LARGE SCALE GENOMIC DNA]</scope>
    <source>
        <strain evidence="2 3">JEL423</strain>
    </source>
</reference>
<dbReference type="OrthoDB" id="191139at2759"/>
<dbReference type="InterPro" id="IPR002347">
    <property type="entry name" value="SDR_fam"/>
</dbReference>
<dbReference type="AlphaFoldDB" id="A0A177WCV5"/>
<proteinExistence type="predicted"/>
<dbReference type="PRINTS" id="PR00081">
    <property type="entry name" value="GDHRDH"/>
</dbReference>
<dbReference type="Pfam" id="PF00106">
    <property type="entry name" value="adh_short"/>
    <property type="match status" value="1"/>
</dbReference>
<reference evidence="2 3" key="1">
    <citation type="submission" date="2006-10" db="EMBL/GenBank/DDBJ databases">
        <title>The Genome Sequence of Batrachochytrium dendrobatidis JEL423.</title>
        <authorList>
            <consortium name="The Broad Institute Genome Sequencing Platform"/>
            <person name="Birren B."/>
            <person name="Lander E."/>
            <person name="Galagan J."/>
            <person name="Cuomo C."/>
            <person name="Devon K."/>
            <person name="Jaffe D."/>
            <person name="Butler J."/>
            <person name="Alvarez P."/>
            <person name="Gnerre S."/>
            <person name="Grabherr M."/>
            <person name="Kleber M."/>
            <person name="Mauceli E."/>
            <person name="Brockman W."/>
            <person name="Young S."/>
            <person name="LaButti K."/>
            <person name="Sykes S."/>
            <person name="DeCaprio D."/>
            <person name="Crawford M."/>
            <person name="Koehrsen M."/>
            <person name="Engels R."/>
            <person name="Montgomery P."/>
            <person name="Pearson M."/>
            <person name="Howarth C."/>
            <person name="Larson L."/>
            <person name="White J."/>
            <person name="O'Leary S."/>
            <person name="Kodira C."/>
            <person name="Zeng Q."/>
            <person name="Yandava C."/>
            <person name="Alvarado L."/>
            <person name="Longcore J."/>
            <person name="James T."/>
        </authorList>
    </citation>
    <scope>NUCLEOTIDE SEQUENCE [LARGE SCALE GENOMIC DNA]</scope>
    <source>
        <strain evidence="2 3">JEL423</strain>
    </source>
</reference>
<dbReference type="Proteomes" id="UP000077115">
    <property type="component" value="Unassembled WGS sequence"/>
</dbReference>